<feature type="transmembrane region" description="Helical" evidence="10">
    <location>
        <begin position="549"/>
        <end position="568"/>
    </location>
</feature>
<comment type="subcellular location">
    <subcellularLocation>
        <location evidence="1">Membrane</location>
        <topology evidence="1">Multi-pass membrane protein</topology>
    </subcellularLocation>
</comment>
<evidence type="ECO:0000256" key="2">
    <source>
        <dbReference type="ARBA" id="ARBA00022516"/>
    </source>
</evidence>
<keyword evidence="2 10" id="KW-0444">Lipid biosynthesis</keyword>
<dbReference type="EMBL" id="JH431516">
    <property type="status" value="NOT_ANNOTATED_CDS"/>
    <property type="molecule type" value="Genomic_DNA"/>
</dbReference>
<accession>T1IU17</accession>
<evidence type="ECO:0000256" key="8">
    <source>
        <dbReference type="ARBA" id="ARBA00023136"/>
    </source>
</evidence>
<dbReference type="PANTHER" id="PTHR11157">
    <property type="entry name" value="FATTY ACID ACYL TRANSFERASE-RELATED"/>
    <property type="match status" value="1"/>
</dbReference>
<evidence type="ECO:0000256" key="6">
    <source>
        <dbReference type="ARBA" id="ARBA00022989"/>
    </source>
</evidence>
<dbReference type="GO" id="GO:0009922">
    <property type="term" value="F:fatty acid elongase activity"/>
    <property type="evidence" value="ECO:0007669"/>
    <property type="project" value="UniProtKB-EC"/>
</dbReference>
<feature type="transmembrane region" description="Helical" evidence="10">
    <location>
        <begin position="147"/>
        <end position="164"/>
    </location>
</feature>
<dbReference type="GO" id="GO:0034625">
    <property type="term" value="P:fatty acid elongation, monounsaturated fatty acid"/>
    <property type="evidence" value="ECO:0007669"/>
    <property type="project" value="TreeGrafter"/>
</dbReference>
<feature type="transmembrane region" description="Helical" evidence="10">
    <location>
        <begin position="793"/>
        <end position="814"/>
    </location>
</feature>
<feature type="transmembrane region" description="Helical" evidence="10">
    <location>
        <begin position="959"/>
        <end position="979"/>
    </location>
</feature>
<feature type="transmembrane region" description="Helical" evidence="10">
    <location>
        <begin position="395"/>
        <end position="413"/>
    </location>
</feature>
<feature type="transmembrane region" description="Helical" evidence="10">
    <location>
        <begin position="201"/>
        <end position="226"/>
    </location>
</feature>
<keyword evidence="7 10" id="KW-0443">Lipid metabolism</keyword>
<dbReference type="EC" id="2.3.1.199" evidence="10"/>
<feature type="transmembrane region" description="Helical" evidence="10">
    <location>
        <begin position="257"/>
        <end position="279"/>
    </location>
</feature>
<feature type="transmembrane region" description="Helical" evidence="10">
    <location>
        <begin position="1170"/>
        <end position="1193"/>
    </location>
</feature>
<dbReference type="GO" id="GO:0005789">
    <property type="term" value="C:endoplasmic reticulum membrane"/>
    <property type="evidence" value="ECO:0007669"/>
    <property type="project" value="TreeGrafter"/>
</dbReference>
<evidence type="ECO:0000313" key="12">
    <source>
        <dbReference type="Proteomes" id="UP000014500"/>
    </source>
</evidence>
<dbReference type="PhylomeDB" id="T1IU17"/>
<keyword evidence="5 10" id="KW-0276">Fatty acid metabolism</keyword>
<name>T1IU17_STRMM</name>
<dbReference type="Proteomes" id="UP000014500">
    <property type="component" value="Unassembled WGS sequence"/>
</dbReference>
<feature type="transmembrane region" description="Helical" evidence="10">
    <location>
        <begin position="631"/>
        <end position="653"/>
    </location>
</feature>
<keyword evidence="12" id="KW-1185">Reference proteome</keyword>
<feature type="transmembrane region" description="Helical" evidence="10">
    <location>
        <begin position="516"/>
        <end position="537"/>
    </location>
</feature>
<keyword evidence="6 10" id="KW-1133">Transmembrane helix</keyword>
<sequence length="1214" mass="143549">MAATRRDLEVDFTYSFVFRFERNFGFESAKDWMKANWNLTFVIVAFYLLLVFWGNHWMKSRQAFELRKPLAIWNMLLAIFSIAGACRCLPEITYSWKTHGFHHTVCNKHPYFDNQVTQFWAWIFSLSKVLELGDTAFIILRKRRLLFLHWYHHITVLVFTWFTWKHQVAVTRWFVAMNLIAHSAMYSYYSLKAMKVFIPRLISMSITTIQLLQMVVGLFVNVWALFSLIRKEKCSASFENIQFSLLMYDKFNWMKSYWKLSIIFVAVYLLLILLGRCWMSSRQSFDLRKPLFVWNSMLAAFSIVGTYRLYPEMISVWKTGGFHHTICKNQTYYTDPVTGFWCWLYVVSKMLELGDTMFIVLRKKPLVFLHWYHHAQLVLYCWYTYQHEVLAAARWFVLMNYAVHSVMYSYYALRAIQVVVPYPVAMAVTTAQIVQMLGGMLINYSVYSVMIRGEECGNSFRNLMTNFIMYLVFFFLFVQIFYNAYIRKLKKPLIVDNVFNLDYNFEDKHNWMKSHWRLSIIFTAIYLFLIFFGRRWMSTRPRLDLQKTLIAWNLMLATFSIAGTYHLLPEMISVWKTGGFHHTVCKNQTYFTDPTSGLWSWLFVMAKVLEFGDTIFIILPMKIAVPKPIAITITTMQILQMIISMFVNCYVYTSMKRGEECDNSFWNIQAYVRMSEKPIYLNSTKQAAMNQFSFEKNFDLDGKMLWLDNYWTLSFLFVTIYLILIYLGQRWMQTRPAYELRTTLAVWNWSLALFSIMGTSRILPQILNQVEEFGFEHTVCSPIFGKDNLIIPFWSWCFIMSKVIELGDTAFIILRKQKLIFLHWYHHVTVLVFSWYTTQQLFPIAVWFCLMNFAVHSVLYSYFALRAMKFKIPRPVAMTITIAQLLQMAGGLYVNWSAYSAISSGRHCDSKIGIIKISMFMYASYGLFPIAHVWGRLFGLSKVVELGDTAFIVLRKKKLTYWKVTFLFVVIYLLLIYFSQRWMQTRRAFKLRASLAVWNWSLALFSIFGVYRFLPAIISEWQTYGFEYTVCDNTEAVTNPMISFWACLFGFSKVVELGDTAFIVLRKKKLVFLHWYHHVTVLVYTWYSIQQCTPTCKWFILMNLMVHSVMYSYFALTAMKFKIPRSVAMAITTAQLLQMVGGLYVNWRAYGVIAGGRHCDTITWNIQMSLIMYASYWLLFAVLEELIVIKIFLKNSAEVDKASRWQYSVTVWYC</sequence>
<proteinExistence type="inferred from homology"/>
<comment type="similarity">
    <text evidence="10">Belongs to the ELO family.</text>
</comment>
<feature type="transmembrane region" description="Helical" evidence="10">
    <location>
        <begin position="991"/>
        <end position="1014"/>
    </location>
</feature>
<feature type="transmembrane region" description="Helical" evidence="10">
    <location>
        <begin position="710"/>
        <end position="728"/>
    </location>
</feature>
<dbReference type="GO" id="GO:0034626">
    <property type="term" value="P:fatty acid elongation, polyunsaturated fatty acid"/>
    <property type="evidence" value="ECO:0007669"/>
    <property type="project" value="TreeGrafter"/>
</dbReference>
<evidence type="ECO:0000313" key="11">
    <source>
        <dbReference type="EnsemblMetazoa" id="SMAR004630-PA"/>
    </source>
</evidence>
<dbReference type="PANTHER" id="PTHR11157:SF17">
    <property type="entry name" value="ELONGATION OF VERY LONG CHAIN FATTY ACIDS PROTEIN 6"/>
    <property type="match status" value="1"/>
</dbReference>
<feature type="transmembrane region" description="Helical" evidence="10">
    <location>
        <begin position="919"/>
        <end position="939"/>
    </location>
</feature>
<dbReference type="GO" id="GO:0030148">
    <property type="term" value="P:sphingolipid biosynthetic process"/>
    <property type="evidence" value="ECO:0007669"/>
    <property type="project" value="TreeGrafter"/>
</dbReference>
<feature type="transmembrane region" description="Helical" evidence="10">
    <location>
        <begin position="291"/>
        <end position="310"/>
    </location>
</feature>
<feature type="transmembrane region" description="Helical" evidence="10">
    <location>
        <begin position="467"/>
        <end position="486"/>
    </location>
</feature>
<reference evidence="11" key="2">
    <citation type="submission" date="2015-02" db="UniProtKB">
        <authorList>
            <consortium name="EnsemblMetazoa"/>
        </authorList>
    </citation>
    <scope>IDENTIFICATION</scope>
</reference>
<organism evidence="11 12">
    <name type="scientific">Strigamia maritima</name>
    <name type="common">European centipede</name>
    <name type="synonym">Geophilus maritimus</name>
    <dbReference type="NCBI Taxonomy" id="126957"/>
    <lineage>
        <taxon>Eukaryota</taxon>
        <taxon>Metazoa</taxon>
        <taxon>Ecdysozoa</taxon>
        <taxon>Arthropoda</taxon>
        <taxon>Myriapoda</taxon>
        <taxon>Chilopoda</taxon>
        <taxon>Pleurostigmophora</taxon>
        <taxon>Geophilomorpha</taxon>
        <taxon>Linotaeniidae</taxon>
        <taxon>Strigamia</taxon>
    </lineage>
</organism>
<feature type="transmembrane region" description="Helical" evidence="10">
    <location>
        <begin position="1128"/>
        <end position="1150"/>
    </location>
</feature>
<feature type="transmembrane region" description="Helical" evidence="10">
    <location>
        <begin position="844"/>
        <end position="865"/>
    </location>
</feature>
<dbReference type="HOGENOM" id="CLU_260950_0_0_1"/>
<evidence type="ECO:0000256" key="5">
    <source>
        <dbReference type="ARBA" id="ARBA00022832"/>
    </source>
</evidence>
<keyword evidence="4 10" id="KW-0812">Transmembrane</keyword>
<dbReference type="Pfam" id="PF01151">
    <property type="entry name" value="ELO"/>
    <property type="match status" value="5"/>
</dbReference>
<feature type="transmembrane region" description="Helical" evidence="10">
    <location>
        <begin position="37"/>
        <end position="58"/>
    </location>
</feature>
<evidence type="ECO:0000256" key="9">
    <source>
        <dbReference type="ARBA" id="ARBA00023160"/>
    </source>
</evidence>
<feature type="transmembrane region" description="Helical" evidence="10">
    <location>
        <begin position="1042"/>
        <end position="1065"/>
    </location>
</feature>
<dbReference type="PROSITE" id="PS01188">
    <property type="entry name" value="ELO"/>
    <property type="match status" value="4"/>
</dbReference>
<feature type="transmembrane region" description="Helical" evidence="10">
    <location>
        <begin position="1099"/>
        <end position="1116"/>
    </location>
</feature>
<evidence type="ECO:0000256" key="1">
    <source>
        <dbReference type="ARBA" id="ARBA00004141"/>
    </source>
</evidence>
<keyword evidence="9 10" id="KW-0275">Fatty acid biosynthesis</keyword>
<evidence type="ECO:0000256" key="10">
    <source>
        <dbReference type="RuleBase" id="RU361115"/>
    </source>
</evidence>
<feature type="transmembrane region" description="Helical" evidence="10">
    <location>
        <begin position="1070"/>
        <end position="1087"/>
    </location>
</feature>
<keyword evidence="3 10" id="KW-0808">Transferase</keyword>
<evidence type="ECO:0000256" key="3">
    <source>
        <dbReference type="ARBA" id="ARBA00022679"/>
    </source>
</evidence>
<protein>
    <recommendedName>
        <fullName evidence="10">Elongation of very long chain fatty acids protein</fullName>
        <ecNumber evidence="10">2.3.1.199</ecNumber>
    </recommendedName>
    <alternativeName>
        <fullName evidence="10">Very-long-chain 3-oxoacyl-CoA synthase</fullName>
    </alternativeName>
</protein>
<dbReference type="InterPro" id="IPR030457">
    <property type="entry name" value="ELO_CS"/>
</dbReference>
<feature type="transmembrane region" description="Helical" evidence="10">
    <location>
        <begin position="70"/>
        <end position="92"/>
    </location>
</feature>
<dbReference type="eggNOG" id="KOG3072">
    <property type="taxonomic scope" value="Eukaryota"/>
</dbReference>
<evidence type="ECO:0000256" key="7">
    <source>
        <dbReference type="ARBA" id="ARBA00023098"/>
    </source>
</evidence>
<evidence type="ECO:0000256" key="4">
    <source>
        <dbReference type="ARBA" id="ARBA00022692"/>
    </source>
</evidence>
<feature type="transmembrane region" description="Helical" evidence="10">
    <location>
        <begin position="821"/>
        <end position="838"/>
    </location>
</feature>
<dbReference type="STRING" id="126957.T1IU17"/>
<dbReference type="InterPro" id="IPR002076">
    <property type="entry name" value="ELO_fam"/>
</dbReference>
<dbReference type="AlphaFoldDB" id="T1IU17"/>
<reference evidence="12" key="1">
    <citation type="submission" date="2011-05" db="EMBL/GenBank/DDBJ databases">
        <authorList>
            <person name="Richards S.R."/>
            <person name="Qu J."/>
            <person name="Jiang H."/>
            <person name="Jhangiani S.N."/>
            <person name="Agravi P."/>
            <person name="Goodspeed R."/>
            <person name="Gross S."/>
            <person name="Mandapat C."/>
            <person name="Jackson L."/>
            <person name="Mathew T."/>
            <person name="Pu L."/>
            <person name="Thornton R."/>
            <person name="Saada N."/>
            <person name="Wilczek-Boney K.B."/>
            <person name="Lee S."/>
            <person name="Kovar C."/>
            <person name="Wu Y."/>
            <person name="Scherer S.E."/>
            <person name="Worley K.C."/>
            <person name="Muzny D.M."/>
            <person name="Gibbs R."/>
        </authorList>
    </citation>
    <scope>NUCLEOTIDE SEQUENCE</scope>
    <source>
        <strain evidence="12">Brora</strain>
    </source>
</reference>
<dbReference type="EnsemblMetazoa" id="SMAR004630-RA">
    <property type="protein sequence ID" value="SMAR004630-PA"/>
    <property type="gene ID" value="SMAR004630"/>
</dbReference>
<keyword evidence="8 10" id="KW-0472">Membrane</keyword>
<feature type="transmembrane region" description="Helical" evidence="10">
    <location>
        <begin position="425"/>
        <end position="446"/>
    </location>
</feature>
<comment type="caution">
    <text evidence="10">Lacks conserved residue(s) required for the propagation of feature annotation.</text>
</comment>
<feature type="transmembrane region" description="Helical" evidence="10">
    <location>
        <begin position="170"/>
        <end position="189"/>
    </location>
</feature>
<feature type="transmembrane region" description="Helical" evidence="10">
    <location>
        <begin position="598"/>
        <end position="619"/>
    </location>
</feature>
<dbReference type="GO" id="GO:0042761">
    <property type="term" value="P:very long-chain fatty acid biosynthetic process"/>
    <property type="evidence" value="ECO:0007669"/>
    <property type="project" value="TreeGrafter"/>
</dbReference>
<dbReference type="GO" id="GO:0019367">
    <property type="term" value="P:fatty acid elongation, saturated fatty acid"/>
    <property type="evidence" value="ECO:0007669"/>
    <property type="project" value="TreeGrafter"/>
</dbReference>
<comment type="catalytic activity">
    <reaction evidence="10">
        <text>a very-long-chain acyl-CoA + malonyl-CoA + H(+) = a very-long-chain 3-oxoacyl-CoA + CO2 + CoA</text>
        <dbReference type="Rhea" id="RHEA:32727"/>
        <dbReference type="ChEBI" id="CHEBI:15378"/>
        <dbReference type="ChEBI" id="CHEBI:16526"/>
        <dbReference type="ChEBI" id="CHEBI:57287"/>
        <dbReference type="ChEBI" id="CHEBI:57384"/>
        <dbReference type="ChEBI" id="CHEBI:90725"/>
        <dbReference type="ChEBI" id="CHEBI:90736"/>
        <dbReference type="EC" id="2.3.1.199"/>
    </reaction>
</comment>